<reference evidence="2" key="2">
    <citation type="journal article" date="2015" name="Data Brief">
        <title>Shoot transcriptome of the giant reed, Arundo donax.</title>
        <authorList>
            <person name="Barrero R.A."/>
            <person name="Guerrero F.D."/>
            <person name="Moolhuijzen P."/>
            <person name="Goolsby J.A."/>
            <person name="Tidwell J."/>
            <person name="Bellgard S.E."/>
            <person name="Bellgard M.I."/>
        </authorList>
    </citation>
    <scope>NUCLEOTIDE SEQUENCE</scope>
    <source>
        <tissue evidence="2">Shoot tissue taken approximately 20 cm above the soil surface</tissue>
    </source>
</reference>
<protein>
    <submittedName>
        <fullName evidence="2">Uncharacterized protein</fullName>
    </submittedName>
</protein>
<name>A0A0A9CJ90_ARUDO</name>
<reference evidence="2" key="1">
    <citation type="submission" date="2014-09" db="EMBL/GenBank/DDBJ databases">
        <authorList>
            <person name="Magalhaes I.L.F."/>
            <person name="Oliveira U."/>
            <person name="Santos F.R."/>
            <person name="Vidigal T.H.D.A."/>
            <person name="Brescovit A.D."/>
            <person name="Santos A.J."/>
        </authorList>
    </citation>
    <scope>NUCLEOTIDE SEQUENCE</scope>
    <source>
        <tissue evidence="2">Shoot tissue taken approximately 20 cm above the soil surface</tissue>
    </source>
</reference>
<feature type="compositionally biased region" description="Polar residues" evidence="1">
    <location>
        <begin position="1"/>
        <end position="11"/>
    </location>
</feature>
<sequence length="39" mass="4335">MLTIFSSSSDLPTIRAPSASTGPWTPVLYEEEELSYTEK</sequence>
<dbReference type="EMBL" id="GBRH01221506">
    <property type="protein sequence ID" value="JAD76389.1"/>
    <property type="molecule type" value="Transcribed_RNA"/>
</dbReference>
<evidence type="ECO:0000313" key="2">
    <source>
        <dbReference type="EMBL" id="JAD76389.1"/>
    </source>
</evidence>
<accession>A0A0A9CJ90</accession>
<proteinExistence type="predicted"/>
<dbReference type="AlphaFoldDB" id="A0A0A9CJ90"/>
<evidence type="ECO:0000256" key="1">
    <source>
        <dbReference type="SAM" id="MobiDB-lite"/>
    </source>
</evidence>
<organism evidence="2">
    <name type="scientific">Arundo donax</name>
    <name type="common">Giant reed</name>
    <name type="synonym">Donax arundinaceus</name>
    <dbReference type="NCBI Taxonomy" id="35708"/>
    <lineage>
        <taxon>Eukaryota</taxon>
        <taxon>Viridiplantae</taxon>
        <taxon>Streptophyta</taxon>
        <taxon>Embryophyta</taxon>
        <taxon>Tracheophyta</taxon>
        <taxon>Spermatophyta</taxon>
        <taxon>Magnoliopsida</taxon>
        <taxon>Liliopsida</taxon>
        <taxon>Poales</taxon>
        <taxon>Poaceae</taxon>
        <taxon>PACMAD clade</taxon>
        <taxon>Arundinoideae</taxon>
        <taxon>Arundineae</taxon>
        <taxon>Arundo</taxon>
    </lineage>
</organism>
<feature type="region of interest" description="Disordered" evidence="1">
    <location>
        <begin position="1"/>
        <end position="24"/>
    </location>
</feature>